<gene>
    <name evidence="1" type="ORF">GE061_018012</name>
</gene>
<name>A0A8S9XFC0_APOLU</name>
<dbReference type="OrthoDB" id="1434354at2759"/>
<feature type="non-terminal residue" evidence="1">
    <location>
        <position position="115"/>
    </location>
</feature>
<proteinExistence type="predicted"/>
<dbReference type="EMBL" id="WIXP02000008">
    <property type="protein sequence ID" value="KAF6206776.1"/>
    <property type="molecule type" value="Genomic_DNA"/>
</dbReference>
<dbReference type="Proteomes" id="UP000466442">
    <property type="component" value="Unassembled WGS sequence"/>
</dbReference>
<evidence type="ECO:0000313" key="1">
    <source>
        <dbReference type="EMBL" id="KAF6206776.1"/>
    </source>
</evidence>
<comment type="caution">
    <text evidence="1">The sequence shown here is derived from an EMBL/GenBank/DDBJ whole genome shotgun (WGS) entry which is preliminary data.</text>
</comment>
<protein>
    <submittedName>
        <fullName evidence="1">Uncharacterized protein</fullName>
    </submittedName>
</protein>
<keyword evidence="2" id="KW-1185">Reference proteome</keyword>
<dbReference type="AlphaFoldDB" id="A0A8S9XFC0"/>
<reference evidence="1" key="1">
    <citation type="journal article" date="2021" name="Mol. Ecol. Resour.">
        <title>Apolygus lucorum genome provides insights into omnivorousness and mesophyll feeding.</title>
        <authorList>
            <person name="Liu Y."/>
            <person name="Liu H."/>
            <person name="Wang H."/>
            <person name="Huang T."/>
            <person name="Liu B."/>
            <person name="Yang B."/>
            <person name="Yin L."/>
            <person name="Li B."/>
            <person name="Zhang Y."/>
            <person name="Zhang S."/>
            <person name="Jiang F."/>
            <person name="Zhang X."/>
            <person name="Ren Y."/>
            <person name="Wang B."/>
            <person name="Wang S."/>
            <person name="Lu Y."/>
            <person name="Wu K."/>
            <person name="Fan W."/>
            <person name="Wang G."/>
        </authorList>
    </citation>
    <scope>NUCLEOTIDE SEQUENCE</scope>
    <source>
        <strain evidence="1">12Hb</strain>
    </source>
</reference>
<dbReference type="InterPro" id="IPR036273">
    <property type="entry name" value="CRAL/TRIO_N_dom_sf"/>
</dbReference>
<organism evidence="1 2">
    <name type="scientific">Apolygus lucorum</name>
    <name type="common">Small green plant bug</name>
    <name type="synonym">Lygocoris lucorum</name>
    <dbReference type="NCBI Taxonomy" id="248454"/>
    <lineage>
        <taxon>Eukaryota</taxon>
        <taxon>Metazoa</taxon>
        <taxon>Ecdysozoa</taxon>
        <taxon>Arthropoda</taxon>
        <taxon>Hexapoda</taxon>
        <taxon>Insecta</taxon>
        <taxon>Pterygota</taxon>
        <taxon>Neoptera</taxon>
        <taxon>Paraneoptera</taxon>
        <taxon>Hemiptera</taxon>
        <taxon>Heteroptera</taxon>
        <taxon>Panheteroptera</taxon>
        <taxon>Cimicomorpha</taxon>
        <taxon>Miridae</taxon>
        <taxon>Mirini</taxon>
        <taxon>Apolygus</taxon>
    </lineage>
</organism>
<evidence type="ECO:0000313" key="2">
    <source>
        <dbReference type="Proteomes" id="UP000466442"/>
    </source>
</evidence>
<accession>A0A8S9XFC0</accession>
<dbReference type="SUPFAM" id="SSF46938">
    <property type="entry name" value="CRAL/TRIO N-terminal domain"/>
    <property type="match status" value="1"/>
</dbReference>
<dbReference type="Gene3D" id="1.10.8.20">
    <property type="entry name" value="N-terminal domain of phosphatidylinositol transfer protein sec14p"/>
    <property type="match status" value="1"/>
</dbReference>
<sequence>MFKNTLVRRSTASPPMRDSYHIKNPIFNIYKFNQFPVGVSRNFRDSFSAQLTLENTATARISTSGAPGKIRRRRHEMRRAVADCLTLPYHDDRYLLRWLAARNYDPVAAEKMLRA</sequence>